<comment type="subcellular location">
    <subcellularLocation>
        <location evidence="2">Membrane</location>
    </subcellularLocation>
</comment>
<dbReference type="GO" id="GO:0016020">
    <property type="term" value="C:membrane"/>
    <property type="evidence" value="ECO:0007669"/>
    <property type="project" value="UniProtKB-SubCell"/>
</dbReference>
<dbReference type="SMART" id="SM00052">
    <property type="entry name" value="EAL"/>
    <property type="match status" value="1"/>
</dbReference>
<proteinExistence type="predicted"/>
<gene>
    <name evidence="11" type="ORF">J057_03210</name>
</gene>
<dbReference type="InterPro" id="IPR000014">
    <property type="entry name" value="PAS"/>
</dbReference>
<evidence type="ECO:0000259" key="10">
    <source>
        <dbReference type="PROSITE" id="PS50887"/>
    </source>
</evidence>
<dbReference type="CDD" id="cd01948">
    <property type="entry name" value="EAL"/>
    <property type="match status" value="1"/>
</dbReference>
<dbReference type="CDD" id="cd01949">
    <property type="entry name" value="GGDEF"/>
    <property type="match status" value="1"/>
</dbReference>
<dbReference type="GO" id="GO:0003824">
    <property type="term" value="F:catalytic activity"/>
    <property type="evidence" value="ECO:0007669"/>
    <property type="project" value="UniProtKB-ARBA"/>
</dbReference>
<dbReference type="Pfam" id="PF00563">
    <property type="entry name" value="EAL"/>
    <property type="match status" value="1"/>
</dbReference>
<dbReference type="InterPro" id="IPR035919">
    <property type="entry name" value="EAL_sf"/>
</dbReference>
<evidence type="ECO:0000256" key="6">
    <source>
        <dbReference type="SAM" id="Phobius"/>
    </source>
</evidence>
<evidence type="ECO:0000256" key="1">
    <source>
        <dbReference type="ARBA" id="ARBA00001946"/>
    </source>
</evidence>
<dbReference type="Gene3D" id="3.30.450.350">
    <property type="entry name" value="CHASE domain"/>
    <property type="match status" value="1"/>
</dbReference>
<dbReference type="Pfam" id="PF08447">
    <property type="entry name" value="PAS_3"/>
    <property type="match status" value="1"/>
</dbReference>
<dbReference type="PROSITE" id="PS50112">
    <property type="entry name" value="PAS"/>
    <property type="match status" value="1"/>
</dbReference>
<dbReference type="OrthoDB" id="9816034at2"/>
<dbReference type="InterPro" id="IPR043128">
    <property type="entry name" value="Rev_trsase/Diguanyl_cyclase"/>
</dbReference>
<dbReference type="HOGENOM" id="CLU_000445_70_59_6"/>
<dbReference type="SMART" id="SM01079">
    <property type="entry name" value="CHASE"/>
    <property type="match status" value="1"/>
</dbReference>
<dbReference type="InterPro" id="IPR035965">
    <property type="entry name" value="PAS-like_dom_sf"/>
</dbReference>
<dbReference type="Pfam" id="PF00990">
    <property type="entry name" value="GGDEF"/>
    <property type="match status" value="1"/>
</dbReference>
<dbReference type="NCBIfam" id="TIGR00229">
    <property type="entry name" value="sensory_box"/>
    <property type="match status" value="1"/>
</dbReference>
<keyword evidence="12" id="KW-1185">Reference proteome</keyword>
<evidence type="ECO:0000259" key="7">
    <source>
        <dbReference type="PROSITE" id="PS50112"/>
    </source>
</evidence>
<dbReference type="InterPro" id="IPR052155">
    <property type="entry name" value="Biofilm_reg_signaling"/>
</dbReference>
<dbReference type="Gene3D" id="3.20.20.450">
    <property type="entry name" value="EAL domain"/>
    <property type="match status" value="1"/>
</dbReference>
<feature type="transmembrane region" description="Helical" evidence="6">
    <location>
        <begin position="32"/>
        <end position="55"/>
    </location>
</feature>
<dbReference type="InterPro" id="IPR000160">
    <property type="entry name" value="GGDEF_dom"/>
</dbReference>
<dbReference type="CDD" id="cd00130">
    <property type="entry name" value="PAS"/>
    <property type="match status" value="1"/>
</dbReference>
<dbReference type="eggNOG" id="COG3614">
    <property type="taxonomic scope" value="Bacteria"/>
</dbReference>
<comment type="cofactor">
    <cofactor evidence="1">
        <name>Mg(2+)</name>
        <dbReference type="ChEBI" id="CHEBI:18420"/>
    </cofactor>
</comment>
<dbReference type="PANTHER" id="PTHR44757">
    <property type="entry name" value="DIGUANYLATE CYCLASE DGCP"/>
    <property type="match status" value="1"/>
</dbReference>
<feature type="domain" description="PAS" evidence="7">
    <location>
        <begin position="360"/>
        <end position="430"/>
    </location>
</feature>
<dbReference type="InterPro" id="IPR029787">
    <property type="entry name" value="Nucleotide_cyclase"/>
</dbReference>
<protein>
    <submittedName>
        <fullName evidence="11">EAL domain-containing protein</fullName>
    </submittedName>
</protein>
<sequence>MWLPPVPPALWIVSMAKDLTIGQLARQRPSRVAWLVLIISLALTVGAWRFSIILVDDRTEARFETQSLQLKTAIEERLLNYEQVLAGSAGLFAVADLVGRDDWRLYVNKLDINRYYPGIQGIGFTARVDGDEVVEFVERIREQGLPDYLVNPAGVRAEYHPIVFLEPSTQRNKRAYGYDAFGDPAHRIAMERARDTGEATMTGKVVLVQEQVDDEQAGFLMYFPVYEGDKVPQILEERRMRLRGFVFSAFRMNNLMDGIVGLISPFLDVRIYDSDVPVEDALMYGSNLGSLENEYTFEMSQKVRHGGRTWLLQTRTTPAFDYLASDPRPLIVAVAGLIISVLLFAFALVMVRSRLLAQINAGRYRAITEGASNVTLILDRRGRLNYVSPSSETILGFDPTRVSELTLEQQVHPDDWPQLQQCFEQALTEPGRALPVVHARIRDAEGGWRNMEGTYTAMIDVPGVNGVVLSLRDLTELKAAQSELHRLAFYDPLTGLANRQLFRDRLEHVIRRCKRSGKSAALMFLDLDGFKRINDTLGHDVGDELLSTVAGWLQGCVREEDSVARLGGDEFVVLLSEVTGSDAAATVAENILRRLCQRIRLGEHEVGVTVSIGLAMIPDDSEDATSLMKYADLAMYRAKEMGRNNAQFFTPAMNIQAARRMLQQEELANALESDSFTLHYQPKFDLARETVLGVEAFLRWQHPERGLIPANQFISLAEESGLIVRLGEMALRQACIEIQALERAGFENLHVSVNLSSRQITDPRFLEMFRQVITETGVAPERLELELPSELLNEDPETVQRLLGSLHDIGVYLILDNFGASNCSLAAMQRLPLNAVKIDHEFIRDIPYNATATDVTSAVIALAHKLHLTVIAEGVETPQQLNFLRAAGCAQAQGNLFSYPLDEDALIGFLLRQEERLTL</sequence>
<dbReference type="Pfam" id="PF03924">
    <property type="entry name" value="CHASE"/>
    <property type="match status" value="1"/>
</dbReference>
<dbReference type="FunFam" id="3.30.70.270:FF:000001">
    <property type="entry name" value="Diguanylate cyclase domain protein"/>
    <property type="match status" value="1"/>
</dbReference>
<dbReference type="SUPFAM" id="SSF141868">
    <property type="entry name" value="EAL domain-like"/>
    <property type="match status" value="1"/>
</dbReference>
<dbReference type="GO" id="GO:0007165">
    <property type="term" value="P:signal transduction"/>
    <property type="evidence" value="ECO:0007669"/>
    <property type="project" value="UniProtKB-ARBA"/>
</dbReference>
<dbReference type="eggNOG" id="COG5001">
    <property type="taxonomic scope" value="Bacteria"/>
</dbReference>
<evidence type="ECO:0000256" key="4">
    <source>
        <dbReference type="ARBA" id="ARBA00022989"/>
    </source>
</evidence>
<dbReference type="Gene3D" id="3.30.450.20">
    <property type="entry name" value="PAS domain"/>
    <property type="match status" value="1"/>
</dbReference>
<evidence type="ECO:0000259" key="8">
    <source>
        <dbReference type="PROSITE" id="PS50839"/>
    </source>
</evidence>
<dbReference type="InterPro" id="IPR042240">
    <property type="entry name" value="CHASE_sf"/>
</dbReference>
<evidence type="ECO:0000313" key="11">
    <source>
        <dbReference type="EMBL" id="ENO16682.2"/>
    </source>
</evidence>
<feature type="domain" description="GGDEF" evidence="10">
    <location>
        <begin position="518"/>
        <end position="651"/>
    </location>
</feature>
<accession>N6WZS1</accession>
<keyword evidence="4 6" id="KW-1133">Transmembrane helix</keyword>
<dbReference type="PROSITE" id="PS50839">
    <property type="entry name" value="CHASE"/>
    <property type="match status" value="1"/>
</dbReference>
<evidence type="ECO:0000256" key="5">
    <source>
        <dbReference type="ARBA" id="ARBA00023136"/>
    </source>
</evidence>
<evidence type="ECO:0000256" key="2">
    <source>
        <dbReference type="ARBA" id="ARBA00004370"/>
    </source>
</evidence>
<dbReference type="AlphaFoldDB" id="N6WZS1"/>
<dbReference type="InterPro" id="IPR001633">
    <property type="entry name" value="EAL_dom"/>
</dbReference>
<dbReference type="PATRIC" id="fig|626887.3.peg.625"/>
<dbReference type="PROSITE" id="PS50887">
    <property type="entry name" value="GGDEF"/>
    <property type="match status" value="1"/>
</dbReference>
<dbReference type="SMART" id="SM00091">
    <property type="entry name" value="PAS"/>
    <property type="match status" value="1"/>
</dbReference>
<feature type="domain" description="CHASE" evidence="8">
    <location>
        <begin position="117"/>
        <end position="313"/>
    </location>
</feature>
<dbReference type="PANTHER" id="PTHR44757:SF2">
    <property type="entry name" value="BIOFILM ARCHITECTURE MAINTENANCE PROTEIN MBAA"/>
    <property type="match status" value="1"/>
</dbReference>
<name>N6WZS1_9GAMM</name>
<feature type="transmembrane region" description="Helical" evidence="6">
    <location>
        <begin position="330"/>
        <end position="351"/>
    </location>
</feature>
<feature type="domain" description="EAL" evidence="9">
    <location>
        <begin position="660"/>
        <end position="914"/>
    </location>
</feature>
<dbReference type="SUPFAM" id="SSF55785">
    <property type="entry name" value="PYP-like sensor domain (PAS domain)"/>
    <property type="match status" value="1"/>
</dbReference>
<dbReference type="STRING" id="626887.J057_03210"/>
<dbReference type="Gene3D" id="3.30.70.270">
    <property type="match status" value="1"/>
</dbReference>
<dbReference type="NCBIfam" id="TIGR00254">
    <property type="entry name" value="GGDEF"/>
    <property type="match status" value="1"/>
</dbReference>
<dbReference type="SUPFAM" id="SSF55073">
    <property type="entry name" value="Nucleotide cyclase"/>
    <property type="match status" value="1"/>
</dbReference>
<dbReference type="SMART" id="SM00267">
    <property type="entry name" value="GGDEF"/>
    <property type="match status" value="1"/>
</dbReference>
<dbReference type="InterPro" id="IPR006189">
    <property type="entry name" value="CHASE_dom"/>
</dbReference>
<organism evidence="11 12">
    <name type="scientific">Marinobacter nanhaiticus D15-8W</name>
    <dbReference type="NCBI Taxonomy" id="626887"/>
    <lineage>
        <taxon>Bacteria</taxon>
        <taxon>Pseudomonadati</taxon>
        <taxon>Pseudomonadota</taxon>
        <taxon>Gammaproteobacteria</taxon>
        <taxon>Pseudomonadales</taxon>
        <taxon>Marinobacteraceae</taxon>
        <taxon>Marinobacter</taxon>
    </lineage>
</organism>
<reference evidence="11 12" key="1">
    <citation type="journal article" date="2013" name="Genome Announc.">
        <title>Genome Sequence of the Polycyclic Aromatic Hydrocarbon-Degrading Bacterium Strain Marinobacter nanhaiticus D15-8WT.</title>
        <authorList>
            <person name="Cui Z."/>
            <person name="Gao W."/>
            <person name="Li Q."/>
            <person name="Xu G."/>
            <person name="Zheng L."/>
        </authorList>
    </citation>
    <scope>NUCLEOTIDE SEQUENCE [LARGE SCALE GENOMIC DNA]</scope>
    <source>
        <strain evidence="11 12">D15-8W</strain>
    </source>
</reference>
<dbReference type="InterPro" id="IPR013655">
    <property type="entry name" value="PAS_fold_3"/>
</dbReference>
<dbReference type="Proteomes" id="UP000013165">
    <property type="component" value="Unassembled WGS sequence"/>
</dbReference>
<dbReference type="PROSITE" id="PS50883">
    <property type="entry name" value="EAL"/>
    <property type="match status" value="1"/>
</dbReference>
<keyword evidence="3 6" id="KW-0812">Transmembrane</keyword>
<keyword evidence="5 6" id="KW-0472">Membrane</keyword>
<evidence type="ECO:0000313" key="12">
    <source>
        <dbReference type="Proteomes" id="UP000013165"/>
    </source>
</evidence>
<comment type="caution">
    <text evidence="11">The sequence shown here is derived from an EMBL/GenBank/DDBJ whole genome shotgun (WGS) entry which is preliminary data.</text>
</comment>
<dbReference type="EMBL" id="APLQ01000010">
    <property type="protein sequence ID" value="ENO16682.2"/>
    <property type="molecule type" value="Genomic_DNA"/>
</dbReference>
<evidence type="ECO:0000256" key="3">
    <source>
        <dbReference type="ARBA" id="ARBA00022692"/>
    </source>
</evidence>
<evidence type="ECO:0000259" key="9">
    <source>
        <dbReference type="PROSITE" id="PS50883"/>
    </source>
</evidence>